<protein>
    <recommendedName>
        <fullName evidence="3">ESX-1 secretion-associated protein</fullName>
    </recommendedName>
</protein>
<reference evidence="1 2" key="1">
    <citation type="submission" date="2018-09" db="EMBL/GenBank/DDBJ databases">
        <title>Nocardia yunnanensis sp. nov., an actinomycete isolated from a soil sample.</title>
        <authorList>
            <person name="Zhang J."/>
        </authorList>
    </citation>
    <scope>NUCLEOTIDE SEQUENCE [LARGE SCALE GENOMIC DNA]</scope>
    <source>
        <strain evidence="1 2">CFHS0054</strain>
    </source>
</reference>
<evidence type="ECO:0008006" key="3">
    <source>
        <dbReference type="Google" id="ProtNLM"/>
    </source>
</evidence>
<dbReference type="KEGG" id="nyu:D7D52_36660"/>
<dbReference type="OrthoDB" id="4628830at2"/>
<dbReference type="RefSeq" id="WP_120743534.1">
    <property type="nucleotide sequence ID" value="NZ_CP032568.1"/>
</dbReference>
<dbReference type="AlphaFoldDB" id="A0A386ZLK8"/>
<name>A0A386ZLK8_9NOCA</name>
<sequence length="109" mass="11563">MSLKADLEILEKLATTLHGYAQDAAGIKVKDAPDPKADTLLESAKAAGSITTDVVYGALIETAKQRLNETATVMTGCAKEFKNMDDTNYDSFVNVYNTGTGDWGVGTGQ</sequence>
<dbReference type="Proteomes" id="UP000267164">
    <property type="component" value="Chromosome"/>
</dbReference>
<accession>A0A386ZLK8</accession>
<gene>
    <name evidence="1" type="ORF">D7D52_36660</name>
</gene>
<evidence type="ECO:0000313" key="2">
    <source>
        <dbReference type="Proteomes" id="UP000267164"/>
    </source>
</evidence>
<organism evidence="1 2">
    <name type="scientific">Nocardia yunnanensis</name>
    <dbReference type="NCBI Taxonomy" id="2382165"/>
    <lineage>
        <taxon>Bacteria</taxon>
        <taxon>Bacillati</taxon>
        <taxon>Actinomycetota</taxon>
        <taxon>Actinomycetes</taxon>
        <taxon>Mycobacteriales</taxon>
        <taxon>Nocardiaceae</taxon>
        <taxon>Nocardia</taxon>
    </lineage>
</organism>
<evidence type="ECO:0000313" key="1">
    <source>
        <dbReference type="EMBL" id="AYF78451.1"/>
    </source>
</evidence>
<dbReference type="EMBL" id="CP032568">
    <property type="protein sequence ID" value="AYF78451.1"/>
    <property type="molecule type" value="Genomic_DNA"/>
</dbReference>
<proteinExistence type="predicted"/>
<keyword evidence="2" id="KW-1185">Reference proteome</keyword>